<dbReference type="EMBL" id="LJZO01000006">
    <property type="protein sequence ID" value="ROW01540.1"/>
    <property type="molecule type" value="Genomic_DNA"/>
</dbReference>
<evidence type="ECO:0000256" key="1">
    <source>
        <dbReference type="ARBA" id="ARBA00005964"/>
    </source>
</evidence>
<dbReference type="InterPro" id="IPR019819">
    <property type="entry name" value="Carboxylesterase_B_CS"/>
</dbReference>
<dbReference type="InterPro" id="IPR019826">
    <property type="entry name" value="Carboxylesterase_B_AS"/>
</dbReference>
<keyword evidence="5" id="KW-1133">Transmembrane helix</keyword>
<keyword evidence="2 3" id="KW-0378">Hydrolase</keyword>
<keyword evidence="5" id="KW-0472">Membrane</keyword>
<keyword evidence="8" id="KW-1185">Reference proteome</keyword>
<evidence type="ECO:0000259" key="6">
    <source>
        <dbReference type="Pfam" id="PF00135"/>
    </source>
</evidence>
<feature type="region of interest" description="Disordered" evidence="4">
    <location>
        <begin position="1"/>
        <end position="46"/>
    </location>
</feature>
<dbReference type="OrthoDB" id="408631at2759"/>
<feature type="domain" description="Carboxylesterase type B" evidence="6">
    <location>
        <begin position="107"/>
        <end position="481"/>
    </location>
</feature>
<dbReference type="PANTHER" id="PTHR43918">
    <property type="entry name" value="ACETYLCHOLINESTERASE"/>
    <property type="match status" value="1"/>
</dbReference>
<evidence type="ECO:0000313" key="7">
    <source>
        <dbReference type="EMBL" id="ROW01540.1"/>
    </source>
</evidence>
<feature type="compositionally biased region" description="Polar residues" evidence="4">
    <location>
        <begin position="1"/>
        <end position="22"/>
    </location>
</feature>
<evidence type="ECO:0000256" key="2">
    <source>
        <dbReference type="ARBA" id="ARBA00022801"/>
    </source>
</evidence>
<name>A0A423WDT1_CYTCH</name>
<gene>
    <name evidence="7" type="ORF">VSDG_02114</name>
</gene>
<dbReference type="GO" id="GO:0052689">
    <property type="term" value="F:carboxylic ester hydrolase activity"/>
    <property type="evidence" value="ECO:0007669"/>
    <property type="project" value="TreeGrafter"/>
</dbReference>
<evidence type="ECO:0000256" key="5">
    <source>
        <dbReference type="SAM" id="Phobius"/>
    </source>
</evidence>
<sequence length="579" mass="61880">MTLAATTENASSLDSDPTVQSGSGIGAGGEARQAGESVLSGKQPLTLEGKKDEARPWWKTRGAYISYAVAAVVLLVLFVVLLVLGLLGYLEPDHQGPHVNLGYATYVGTTLDSGINRFLGMRYAAPPVGDLRWRAPTAPPTSTRRQQAKQFGPICLGISAAYPSSSEDEDCLFVNVWAPKGLNTTSNLPVWLFIQGGGYVTNSNADWDGEEVIQRSGNSIVFVNFNYRVAMWGFLASSRVQDDGALNAGLLDQRFLMEWVKTNIASFGGDPNNVIIHGASAGAGSVALHLTAYGGRDDGLFTAGIAESVFFPAQPFVPELEYQFDRLVNATDCATAAATDQMACLRALDTAALQAQNVPSPFPGRTAAPLPHFYWTPCIDGDFIQDLPYNLFARGLFVDVPLLFGNDNDEGRSFAADAATSADMANFLRNNYPLLTAADADALVELYPLEPAAARHAAWFPSASTAYGEATFICPAISILGAYAVFGPASLAGEAAPPSYLTYNAPVVPLVMGYFLSFVRTGDPNALRAPGAPVIVIETNNTRMEEVGPAQALRCRFWKGLAPRTQQKIRRGAAVDLWG</sequence>
<dbReference type="Pfam" id="PF00135">
    <property type="entry name" value="COesterase"/>
    <property type="match status" value="1"/>
</dbReference>
<dbReference type="PANTHER" id="PTHR43918:SF4">
    <property type="entry name" value="CARBOXYLIC ESTER HYDROLASE"/>
    <property type="match status" value="1"/>
</dbReference>
<evidence type="ECO:0000313" key="8">
    <source>
        <dbReference type="Proteomes" id="UP000284375"/>
    </source>
</evidence>
<comment type="caution">
    <text evidence="7">The sequence shown here is derived from an EMBL/GenBank/DDBJ whole genome shotgun (WGS) entry which is preliminary data.</text>
</comment>
<keyword evidence="5" id="KW-0812">Transmembrane</keyword>
<dbReference type="PROSITE" id="PS00122">
    <property type="entry name" value="CARBOXYLESTERASE_B_1"/>
    <property type="match status" value="1"/>
</dbReference>
<reference evidence="7 8" key="1">
    <citation type="submission" date="2015-09" db="EMBL/GenBank/DDBJ databases">
        <title>Host preference determinants of Valsa canker pathogens revealed by comparative genomics.</title>
        <authorList>
            <person name="Yin Z."/>
            <person name="Huang L."/>
        </authorList>
    </citation>
    <scope>NUCLEOTIDE SEQUENCE [LARGE SCALE GENOMIC DNA]</scope>
    <source>
        <strain evidence="7 8">YSFL</strain>
    </source>
</reference>
<feature type="transmembrane region" description="Helical" evidence="5">
    <location>
        <begin position="64"/>
        <end position="90"/>
    </location>
</feature>
<dbReference type="Proteomes" id="UP000284375">
    <property type="component" value="Unassembled WGS sequence"/>
</dbReference>
<dbReference type="AlphaFoldDB" id="A0A423WDT1"/>
<dbReference type="Gene3D" id="3.40.50.1820">
    <property type="entry name" value="alpha/beta hydrolase"/>
    <property type="match status" value="1"/>
</dbReference>
<comment type="similarity">
    <text evidence="1 3">Belongs to the type-B carboxylesterase/lipase family.</text>
</comment>
<accession>A0A423WDT1</accession>
<evidence type="ECO:0000256" key="4">
    <source>
        <dbReference type="SAM" id="MobiDB-lite"/>
    </source>
</evidence>
<dbReference type="InterPro" id="IPR002018">
    <property type="entry name" value="CarbesteraseB"/>
</dbReference>
<dbReference type="PROSITE" id="PS00941">
    <property type="entry name" value="CARBOXYLESTERASE_B_2"/>
    <property type="match status" value="1"/>
</dbReference>
<dbReference type="InterPro" id="IPR050654">
    <property type="entry name" value="AChE-related_enzymes"/>
</dbReference>
<protein>
    <recommendedName>
        <fullName evidence="3">Carboxylic ester hydrolase</fullName>
        <ecNumber evidence="3">3.1.1.-</ecNumber>
    </recommendedName>
</protein>
<dbReference type="InterPro" id="IPR029058">
    <property type="entry name" value="AB_hydrolase_fold"/>
</dbReference>
<evidence type="ECO:0000256" key="3">
    <source>
        <dbReference type="RuleBase" id="RU361235"/>
    </source>
</evidence>
<dbReference type="STRING" id="252740.A0A423WDT1"/>
<organism evidence="7 8">
    <name type="scientific">Cytospora chrysosperma</name>
    <name type="common">Cytospora canker fungus</name>
    <name type="synonym">Sphaeria chrysosperma</name>
    <dbReference type="NCBI Taxonomy" id="252740"/>
    <lineage>
        <taxon>Eukaryota</taxon>
        <taxon>Fungi</taxon>
        <taxon>Dikarya</taxon>
        <taxon>Ascomycota</taxon>
        <taxon>Pezizomycotina</taxon>
        <taxon>Sordariomycetes</taxon>
        <taxon>Sordariomycetidae</taxon>
        <taxon>Diaporthales</taxon>
        <taxon>Cytosporaceae</taxon>
        <taxon>Cytospora</taxon>
    </lineage>
</organism>
<dbReference type="EC" id="3.1.1.-" evidence="3"/>
<proteinExistence type="inferred from homology"/>
<dbReference type="SUPFAM" id="SSF53474">
    <property type="entry name" value="alpha/beta-Hydrolases"/>
    <property type="match status" value="1"/>
</dbReference>